<organism evidence="2 3">
    <name type="scientific">Mycena pura</name>
    <dbReference type="NCBI Taxonomy" id="153505"/>
    <lineage>
        <taxon>Eukaryota</taxon>
        <taxon>Fungi</taxon>
        <taxon>Dikarya</taxon>
        <taxon>Basidiomycota</taxon>
        <taxon>Agaricomycotina</taxon>
        <taxon>Agaricomycetes</taxon>
        <taxon>Agaricomycetidae</taxon>
        <taxon>Agaricales</taxon>
        <taxon>Marasmiineae</taxon>
        <taxon>Mycenaceae</taxon>
        <taxon>Mycena</taxon>
    </lineage>
</organism>
<accession>A0AAD6UXC6</accession>
<reference evidence="2" key="1">
    <citation type="submission" date="2023-03" db="EMBL/GenBank/DDBJ databases">
        <title>Massive genome expansion in bonnet fungi (Mycena s.s.) driven by repeated elements and novel gene families across ecological guilds.</title>
        <authorList>
            <consortium name="Lawrence Berkeley National Laboratory"/>
            <person name="Harder C.B."/>
            <person name="Miyauchi S."/>
            <person name="Viragh M."/>
            <person name="Kuo A."/>
            <person name="Thoen E."/>
            <person name="Andreopoulos B."/>
            <person name="Lu D."/>
            <person name="Skrede I."/>
            <person name="Drula E."/>
            <person name="Henrissat B."/>
            <person name="Morin E."/>
            <person name="Kohler A."/>
            <person name="Barry K."/>
            <person name="LaButti K."/>
            <person name="Morin E."/>
            <person name="Salamov A."/>
            <person name="Lipzen A."/>
            <person name="Mereny Z."/>
            <person name="Hegedus B."/>
            <person name="Baldrian P."/>
            <person name="Stursova M."/>
            <person name="Weitz H."/>
            <person name="Taylor A."/>
            <person name="Grigoriev I.V."/>
            <person name="Nagy L.G."/>
            <person name="Martin F."/>
            <person name="Kauserud H."/>
        </authorList>
    </citation>
    <scope>NUCLEOTIDE SEQUENCE</scope>
    <source>
        <strain evidence="2">9144</strain>
    </source>
</reference>
<proteinExistence type="predicted"/>
<evidence type="ECO:0000313" key="3">
    <source>
        <dbReference type="Proteomes" id="UP001219525"/>
    </source>
</evidence>
<feature type="region of interest" description="Disordered" evidence="1">
    <location>
        <begin position="76"/>
        <end position="138"/>
    </location>
</feature>
<dbReference type="Proteomes" id="UP001219525">
    <property type="component" value="Unassembled WGS sequence"/>
</dbReference>
<dbReference type="AlphaFoldDB" id="A0AAD6UXC6"/>
<protein>
    <submittedName>
        <fullName evidence="2">Uncharacterized protein</fullName>
    </submittedName>
</protein>
<evidence type="ECO:0000313" key="2">
    <source>
        <dbReference type="EMBL" id="KAJ7196753.1"/>
    </source>
</evidence>
<sequence>MPHPPHTGPGFAGCPPHTGCCDDVSGACMLRAIGIKLSGSWVNEVGKRIVGGTYYLLLYPSGVSRYGIGRRRTVGPPFMRSDPGSENRRLPGLSSGRLFPDLRPDFGPRFSEGRVSSGSQCTRPPPIAADTGGGQPAPVTLPVHPSHGATILLAHLSSSKRVGGGTRKGWQVEEELEEGLRWHTCVSFQGGDPSPSRPEGISGSACGTQGFVRI</sequence>
<comment type="caution">
    <text evidence="2">The sequence shown here is derived from an EMBL/GenBank/DDBJ whole genome shotgun (WGS) entry which is preliminary data.</text>
</comment>
<keyword evidence="3" id="KW-1185">Reference proteome</keyword>
<dbReference type="EMBL" id="JARJCW010000081">
    <property type="protein sequence ID" value="KAJ7196753.1"/>
    <property type="molecule type" value="Genomic_DNA"/>
</dbReference>
<name>A0AAD6UXC6_9AGAR</name>
<gene>
    <name evidence="2" type="ORF">GGX14DRAFT_402977</name>
</gene>
<evidence type="ECO:0000256" key="1">
    <source>
        <dbReference type="SAM" id="MobiDB-lite"/>
    </source>
</evidence>